<dbReference type="Proteomes" id="UP000749646">
    <property type="component" value="Unassembled WGS sequence"/>
</dbReference>
<sequence length="274" mass="30750">MSNSMQGLPWTLDEELQLLNYLQSRVDNGSVAHVLHFKRRPWSVLAEKIRTRAAEDIKNHYTNNIEGRVRSGDFVLVGGRWQRKHNMEAGTITAAAEPDLEVMKTATEATSEHDIILPELHSSQVVDTAAEPDWVVILMEEAHSKRDSILDALKCARNRLPALDTSNEDVVNTAKAVLSDAITTVTLHTESKTLSEELKMLQSAFKDSEGWTPSYILAARKKCKQRLLHEIMHEIMHSLGNLCDFSHPPNRFNAILTTINQALDLAGLPQLDIE</sequence>
<dbReference type="OrthoDB" id="10579803at2759"/>
<reference evidence="2" key="1">
    <citation type="journal article" date="2020" name="Fungal Divers.">
        <title>Resolving the Mortierellaceae phylogeny through synthesis of multi-gene phylogenetics and phylogenomics.</title>
        <authorList>
            <person name="Vandepol N."/>
            <person name="Liber J."/>
            <person name="Desiro A."/>
            <person name="Na H."/>
            <person name="Kennedy M."/>
            <person name="Barry K."/>
            <person name="Grigoriev I.V."/>
            <person name="Miller A.N."/>
            <person name="O'Donnell K."/>
            <person name="Stajich J.E."/>
            <person name="Bonito G."/>
        </authorList>
    </citation>
    <scope>NUCLEOTIDE SEQUENCE</scope>
    <source>
        <strain evidence="2">MES-2147</strain>
    </source>
</reference>
<comment type="caution">
    <text evidence="2">The sequence shown here is derived from an EMBL/GenBank/DDBJ whole genome shotgun (WGS) entry which is preliminary data.</text>
</comment>
<dbReference type="AlphaFoldDB" id="A0A9P6ILU9"/>
<evidence type="ECO:0000313" key="3">
    <source>
        <dbReference type="Proteomes" id="UP000749646"/>
    </source>
</evidence>
<evidence type="ECO:0000313" key="2">
    <source>
        <dbReference type="EMBL" id="KAF9936592.1"/>
    </source>
</evidence>
<dbReference type="Gene3D" id="1.10.10.60">
    <property type="entry name" value="Homeodomain-like"/>
    <property type="match status" value="1"/>
</dbReference>
<name>A0A9P6ILU9_9FUNG</name>
<dbReference type="SUPFAM" id="SSF46689">
    <property type="entry name" value="Homeodomain-like"/>
    <property type="match status" value="1"/>
</dbReference>
<dbReference type="CDD" id="cd00167">
    <property type="entry name" value="SANT"/>
    <property type="match status" value="1"/>
</dbReference>
<dbReference type="PROSITE" id="PS50090">
    <property type="entry name" value="MYB_LIKE"/>
    <property type="match status" value="1"/>
</dbReference>
<gene>
    <name evidence="2" type="ORF">BGZ65_002234</name>
</gene>
<dbReference type="InterPro" id="IPR001005">
    <property type="entry name" value="SANT/Myb"/>
</dbReference>
<evidence type="ECO:0000259" key="1">
    <source>
        <dbReference type="PROSITE" id="PS50090"/>
    </source>
</evidence>
<keyword evidence="3" id="KW-1185">Reference proteome</keyword>
<organism evidence="2 3">
    <name type="scientific">Modicella reniformis</name>
    <dbReference type="NCBI Taxonomy" id="1440133"/>
    <lineage>
        <taxon>Eukaryota</taxon>
        <taxon>Fungi</taxon>
        <taxon>Fungi incertae sedis</taxon>
        <taxon>Mucoromycota</taxon>
        <taxon>Mortierellomycotina</taxon>
        <taxon>Mortierellomycetes</taxon>
        <taxon>Mortierellales</taxon>
        <taxon>Mortierellaceae</taxon>
        <taxon>Modicella</taxon>
    </lineage>
</organism>
<dbReference type="EMBL" id="JAAAHW010009757">
    <property type="protein sequence ID" value="KAF9936592.1"/>
    <property type="molecule type" value="Genomic_DNA"/>
</dbReference>
<protein>
    <recommendedName>
        <fullName evidence="1">Myb-like domain-containing protein</fullName>
    </recommendedName>
</protein>
<accession>A0A9P6ILU9</accession>
<feature type="domain" description="Myb-like" evidence="1">
    <location>
        <begin position="9"/>
        <end position="65"/>
    </location>
</feature>
<proteinExistence type="predicted"/>
<dbReference type="InterPro" id="IPR009057">
    <property type="entry name" value="Homeodomain-like_sf"/>
</dbReference>